<proteinExistence type="predicted"/>
<dbReference type="AlphaFoldDB" id="A0ABD3SR09"/>
<keyword evidence="2" id="KW-1185">Reference proteome</keyword>
<reference evidence="1 2" key="1">
    <citation type="submission" date="2024-10" db="EMBL/GenBank/DDBJ databases">
        <title>Updated reference genomes for cyclostephanoid diatoms.</title>
        <authorList>
            <person name="Roberts W.R."/>
            <person name="Alverson A.J."/>
        </authorList>
    </citation>
    <scope>NUCLEOTIDE SEQUENCE [LARGE SCALE GENOMIC DNA]</scope>
    <source>
        <strain evidence="1 2">AJA228-03</strain>
    </source>
</reference>
<accession>A0ABD3SR09</accession>
<comment type="caution">
    <text evidence="1">The sequence shown here is derived from an EMBL/GenBank/DDBJ whole genome shotgun (WGS) entry which is preliminary data.</text>
</comment>
<organism evidence="1 2">
    <name type="scientific">Cyclostephanos tholiformis</name>
    <dbReference type="NCBI Taxonomy" id="382380"/>
    <lineage>
        <taxon>Eukaryota</taxon>
        <taxon>Sar</taxon>
        <taxon>Stramenopiles</taxon>
        <taxon>Ochrophyta</taxon>
        <taxon>Bacillariophyta</taxon>
        <taxon>Coscinodiscophyceae</taxon>
        <taxon>Thalassiosirophycidae</taxon>
        <taxon>Stephanodiscales</taxon>
        <taxon>Stephanodiscaceae</taxon>
        <taxon>Cyclostephanos</taxon>
    </lineage>
</organism>
<evidence type="ECO:0000313" key="1">
    <source>
        <dbReference type="EMBL" id="KAL3826633.1"/>
    </source>
</evidence>
<gene>
    <name evidence="1" type="ORF">ACHAXA_009074</name>
</gene>
<dbReference type="Proteomes" id="UP001530377">
    <property type="component" value="Unassembled WGS sequence"/>
</dbReference>
<dbReference type="EMBL" id="JALLPB020000017">
    <property type="protein sequence ID" value="KAL3826633.1"/>
    <property type="molecule type" value="Genomic_DNA"/>
</dbReference>
<sequence length="263" mass="29673">MNRALQKPAPHVRHLKGRWDYTGRVLLLDEAETSTSFTFPREEPTWADFGLWDEAISHLCSGMKLLPYPLGKCLQSPHLPCQWFTTLRAMEVYHTPNNLTTRSYEIYKIQRGRISTRYGLRYEWHSTCAGLHPGTHYTSVTMASQSCIILHSSHPFPAEAVPPVAFHEVLESFGNNSLWENMVIDGDGAWIGNGIKKVCWSLHTMDLIWPPSQHTYVRQWLKALVAERSDSASNYRGELLGAALTLLILCGASAAARHNSALQ</sequence>
<name>A0ABD3SR09_9STRA</name>
<protein>
    <submittedName>
        <fullName evidence="1">Uncharacterized protein</fullName>
    </submittedName>
</protein>
<evidence type="ECO:0000313" key="2">
    <source>
        <dbReference type="Proteomes" id="UP001530377"/>
    </source>
</evidence>